<protein>
    <recommendedName>
        <fullName evidence="2">Glycosyltransferase 2-like domain-containing protein</fullName>
    </recommendedName>
</protein>
<dbReference type="Pfam" id="PF13632">
    <property type="entry name" value="Glyco_trans_2_3"/>
    <property type="match status" value="1"/>
</dbReference>
<evidence type="ECO:0000313" key="3">
    <source>
        <dbReference type="EMBL" id="MBB4045475.1"/>
    </source>
</evidence>
<dbReference type="AlphaFoldDB" id="A0A840DA29"/>
<keyword evidence="4" id="KW-1185">Reference proteome</keyword>
<reference evidence="3" key="1">
    <citation type="submission" date="2020-08" db="EMBL/GenBank/DDBJ databases">
        <title>Genomic Encyclopedia of Type Strains, Phase IV (KMG-IV): sequencing the most valuable type-strain genomes for metagenomic binning, comparative biology and taxonomic classification.</title>
        <authorList>
            <person name="Goeker M."/>
        </authorList>
    </citation>
    <scope>NUCLEOTIDE SEQUENCE [LARGE SCALE GENOMIC DNA]</scope>
    <source>
        <strain evidence="3">DSM 105720</strain>
    </source>
</reference>
<organism evidence="3 4">
    <name type="scientific">Bacteroides reticulotermitis</name>
    <dbReference type="NCBI Taxonomy" id="1133319"/>
    <lineage>
        <taxon>Bacteria</taxon>
        <taxon>Pseudomonadati</taxon>
        <taxon>Bacteroidota</taxon>
        <taxon>Bacteroidia</taxon>
        <taxon>Bacteroidales</taxon>
        <taxon>Bacteroidaceae</taxon>
        <taxon>Bacteroides</taxon>
    </lineage>
</organism>
<dbReference type="EMBL" id="JACIER010000015">
    <property type="protein sequence ID" value="MBB4045475.1"/>
    <property type="molecule type" value="Genomic_DNA"/>
</dbReference>
<keyword evidence="1" id="KW-0472">Membrane</keyword>
<dbReference type="RefSeq" id="WP_183209220.1">
    <property type="nucleotide sequence ID" value="NZ_JACIER010000015.1"/>
</dbReference>
<dbReference type="InterPro" id="IPR001173">
    <property type="entry name" value="Glyco_trans_2-like"/>
</dbReference>
<keyword evidence="1" id="KW-0812">Transmembrane</keyword>
<evidence type="ECO:0000256" key="1">
    <source>
        <dbReference type="SAM" id="Phobius"/>
    </source>
</evidence>
<feature type="transmembrane region" description="Helical" evidence="1">
    <location>
        <begin position="244"/>
        <end position="262"/>
    </location>
</feature>
<feature type="domain" description="Glycosyltransferase 2-like" evidence="2">
    <location>
        <begin position="89"/>
        <end position="280"/>
    </location>
</feature>
<gene>
    <name evidence="3" type="ORF">GGR06_003289</name>
</gene>
<sequence length="312" mass="36159">MTDACVYITDDLLFFFIGSAFIYLFVLVVASHLKRVDYSPSKRQYRYAILVPPQSVLPSTHPQHQFIVYDNLVKTIDELDEMIYDVAIILDATVHSLPDNLLSEIDKVYDAGIQAVQLHTVAQNRKGIHRYLSALQAEINNSLFCKGNSRLGLSSTLTGTNMAIDLQWIQENLKSNKTNLERKLLIQHIYIEYLPNVTISSELPSTYLYKRRKRKAVSDLLPSLLEGNWSFFNRIVQQLMPSPLFFCIFTGIWMLFMTGYEWPLSLKWWILLFLLLVTYSLAIPDYLIEDKNKKSLLWKITHSNRKSSNIRP</sequence>
<name>A0A840DA29_9BACE</name>
<dbReference type="Proteomes" id="UP000560658">
    <property type="component" value="Unassembled WGS sequence"/>
</dbReference>
<accession>A0A840DA29</accession>
<keyword evidence="1" id="KW-1133">Transmembrane helix</keyword>
<feature type="transmembrane region" description="Helical" evidence="1">
    <location>
        <begin position="12"/>
        <end position="33"/>
    </location>
</feature>
<proteinExistence type="predicted"/>
<evidence type="ECO:0000313" key="4">
    <source>
        <dbReference type="Proteomes" id="UP000560658"/>
    </source>
</evidence>
<comment type="caution">
    <text evidence="3">The sequence shown here is derived from an EMBL/GenBank/DDBJ whole genome shotgun (WGS) entry which is preliminary data.</text>
</comment>
<feature type="transmembrane region" description="Helical" evidence="1">
    <location>
        <begin position="268"/>
        <end position="288"/>
    </location>
</feature>
<evidence type="ECO:0000259" key="2">
    <source>
        <dbReference type="Pfam" id="PF13632"/>
    </source>
</evidence>